<sequence>MIFFKGFKVFIQSFHALPMPKRFITMINCLTCSQTVLMMQDAFLRVFVVALGLLVCPRDDPGSDERDDIVTVGTQQLEERQPRDEVKLEEETAPVREKMTHRDDKGPRNIPKSIPKEQTQSDEDVTDKHNLSVPGDMAVLNQDSSEHFADLTGGHFISYSDSSQPQQSRSEPEVSPKTSQTDHEQKGNQQFDMGSKQHVVLTGGSFRDPVPPQGQQEKPEEMEVEASLSEVHTTMSENGSSEEAIGDWEEDYLWYIWNTFSLISIIRFFRKYLRKNSPIKPDESRTFPVTRIAAEVPLPDGDTLHSFHSQCVQASSNNKWREDEFLEGFANHMVEAMRIICDSNGGMAIDNCQMLDACDMIVPITPTEPYSFQFLLWNNQASDLLLDMQVCGQIKLVANKKTPNGCHCQSSDTDDMVCLLHCEDVSARTKMTESRLCMKNTSFLSKSQVSRWFQCTIKQAWAQISHKYDFELSIRYIDAPGTLVVRFRSGKQISFSMNPVVKLNADAHFYITPCAPNNLDTCWPLSLTVYEEHLLECLVKRLPENPCHIRTLDIACFLHKRQTALSGSSALKDLHFKTALIHLLLTKDPSQWKPQHVADRLRDLLDFLEKSLERKLLHHVFIGNTITQKFMLLPVEFTQAKPVNLFHPLVEHECIYRNAVMHFQEVLRNAHILIKDYISAF</sequence>
<dbReference type="Gene3D" id="1.10.1410.40">
    <property type="match status" value="1"/>
</dbReference>
<feature type="compositionally biased region" description="Polar residues" evidence="14">
    <location>
        <begin position="230"/>
        <end position="241"/>
    </location>
</feature>
<dbReference type="PANTHER" id="PTHR10656:SF8">
    <property type="entry name" value="INOSITOL 1,4,5-TRISPHOSPHATE RECEPTOR-INTERACTING PROTEIN"/>
    <property type="match status" value="1"/>
</dbReference>
<reference evidence="16" key="1">
    <citation type="submission" date="2023-05" db="EMBL/GenBank/DDBJ databases">
        <title>High-quality long-read genome of Scophthalmus maximus.</title>
        <authorList>
            <person name="Lien S."/>
            <person name="Martinez P."/>
        </authorList>
    </citation>
    <scope>NUCLEOTIDE SEQUENCE [LARGE SCALE GENOMIC DNA]</scope>
</reference>
<dbReference type="PANTHER" id="PTHR10656">
    <property type="entry name" value="CELL FATE DETERMINING PROTEIN MAB21-RELATED"/>
    <property type="match status" value="1"/>
</dbReference>
<dbReference type="SMART" id="SM01265">
    <property type="entry name" value="Mab-21"/>
    <property type="match status" value="1"/>
</dbReference>
<feature type="region of interest" description="Disordered" evidence="14">
    <location>
        <begin position="153"/>
        <end position="242"/>
    </location>
</feature>
<dbReference type="InterPro" id="IPR046906">
    <property type="entry name" value="Mab-21_HhH/H2TH-like"/>
</dbReference>
<dbReference type="GeneTree" id="ENSGT01050000244827"/>
<evidence type="ECO:0000256" key="3">
    <source>
        <dbReference type="ARBA" id="ARBA00004494"/>
    </source>
</evidence>
<feature type="compositionally biased region" description="Basic and acidic residues" evidence="14">
    <location>
        <begin position="77"/>
        <end position="107"/>
    </location>
</feature>
<evidence type="ECO:0000313" key="16">
    <source>
        <dbReference type="Ensembl" id="ENSSMAP00000010819.2"/>
    </source>
</evidence>
<dbReference type="InterPro" id="IPR026250">
    <property type="entry name" value="ITPRIP-like"/>
</dbReference>
<evidence type="ECO:0000256" key="4">
    <source>
        <dbReference type="ARBA" id="ARBA00005554"/>
    </source>
</evidence>
<evidence type="ECO:0000256" key="2">
    <source>
        <dbReference type="ARBA" id="ARBA00004251"/>
    </source>
</evidence>
<dbReference type="PRINTS" id="PR02107">
    <property type="entry name" value="INOS145TPRIP"/>
</dbReference>
<evidence type="ECO:0000259" key="15">
    <source>
        <dbReference type="Pfam" id="PF20266"/>
    </source>
</evidence>
<accession>A0A8D3A113</accession>
<dbReference type="Proteomes" id="UP000694558">
    <property type="component" value="Chromosome 8"/>
</dbReference>
<dbReference type="Ensembl" id="ENSSMAT00000010962.2">
    <property type="protein sequence ID" value="ENSSMAP00000010819.2"/>
    <property type="gene ID" value="ENSSMAG00000006683.2"/>
</dbReference>
<evidence type="ECO:0000256" key="11">
    <source>
        <dbReference type="ARBA" id="ARBA00023136"/>
    </source>
</evidence>
<comment type="similarity">
    <text evidence="4">Belongs to the ITPRIP family.</text>
</comment>
<evidence type="ECO:0000256" key="6">
    <source>
        <dbReference type="ARBA" id="ARBA00022475"/>
    </source>
</evidence>
<evidence type="ECO:0000256" key="5">
    <source>
        <dbReference type="ARBA" id="ARBA00019443"/>
    </source>
</evidence>
<comment type="function">
    <text evidence="1">Enhances Ca(2+)-mediated inhibition of inositol 1,4,5-triphosphate receptor (ITPR) Ca(2+) release.</text>
</comment>
<keyword evidence="12" id="KW-0325">Glycoprotein</keyword>
<dbReference type="AlphaFoldDB" id="A0A8D3A113"/>
<protein>
    <recommendedName>
        <fullName evidence="5">Inositol 1,4,5-trisphosphate receptor-interacting protein</fullName>
    </recommendedName>
</protein>
<gene>
    <name evidence="16" type="primary">LOC118312905</name>
</gene>
<dbReference type="GO" id="GO:0005886">
    <property type="term" value="C:plasma membrane"/>
    <property type="evidence" value="ECO:0007669"/>
    <property type="project" value="UniProtKB-SubCell"/>
</dbReference>
<evidence type="ECO:0000256" key="13">
    <source>
        <dbReference type="ARBA" id="ARBA00023242"/>
    </source>
</evidence>
<evidence type="ECO:0000256" key="14">
    <source>
        <dbReference type="SAM" id="MobiDB-lite"/>
    </source>
</evidence>
<evidence type="ECO:0000256" key="10">
    <source>
        <dbReference type="ARBA" id="ARBA00023054"/>
    </source>
</evidence>
<feature type="compositionally biased region" description="Basic and acidic residues" evidence="14">
    <location>
        <begin position="170"/>
        <end position="186"/>
    </location>
</feature>
<feature type="domain" description="Mab-21-like HhH/H2TH-like" evidence="15">
    <location>
        <begin position="568"/>
        <end position="623"/>
    </location>
</feature>
<feature type="compositionally biased region" description="Low complexity" evidence="14">
    <location>
        <begin position="158"/>
        <end position="169"/>
    </location>
</feature>
<keyword evidence="13" id="KW-0539">Nucleus</keyword>
<evidence type="ECO:0000256" key="9">
    <source>
        <dbReference type="ARBA" id="ARBA00022989"/>
    </source>
</evidence>
<evidence type="ECO:0000313" key="17">
    <source>
        <dbReference type="Proteomes" id="UP000694558"/>
    </source>
</evidence>
<keyword evidence="8" id="KW-0732">Signal</keyword>
<dbReference type="GO" id="GO:0005640">
    <property type="term" value="C:nuclear outer membrane"/>
    <property type="evidence" value="ECO:0007669"/>
    <property type="project" value="UniProtKB-SubCell"/>
</dbReference>
<dbReference type="InterPro" id="IPR024810">
    <property type="entry name" value="MAB21L/cGLR"/>
</dbReference>
<evidence type="ECO:0000256" key="7">
    <source>
        <dbReference type="ARBA" id="ARBA00022692"/>
    </source>
</evidence>
<comment type="subcellular location">
    <subcellularLocation>
        <location evidence="2">Cell membrane</location>
        <topology evidence="2">Single-pass type I membrane protein</topology>
    </subcellularLocation>
    <subcellularLocation>
        <location evidence="3">Nucleus outer membrane</location>
        <topology evidence="3">Single-pass type I membrane protein</topology>
    </subcellularLocation>
</comment>
<keyword evidence="10" id="KW-0175">Coiled coil</keyword>
<evidence type="ECO:0000256" key="12">
    <source>
        <dbReference type="ARBA" id="ARBA00023180"/>
    </source>
</evidence>
<organism evidence="16 17">
    <name type="scientific">Scophthalmus maximus</name>
    <name type="common">Turbot</name>
    <name type="synonym">Psetta maxima</name>
    <dbReference type="NCBI Taxonomy" id="52904"/>
    <lineage>
        <taxon>Eukaryota</taxon>
        <taxon>Metazoa</taxon>
        <taxon>Chordata</taxon>
        <taxon>Craniata</taxon>
        <taxon>Vertebrata</taxon>
        <taxon>Euteleostomi</taxon>
        <taxon>Actinopterygii</taxon>
        <taxon>Neopterygii</taxon>
        <taxon>Teleostei</taxon>
        <taxon>Neoteleostei</taxon>
        <taxon>Acanthomorphata</taxon>
        <taxon>Carangaria</taxon>
        <taxon>Pleuronectiformes</taxon>
        <taxon>Pleuronectoidei</taxon>
        <taxon>Scophthalmidae</taxon>
        <taxon>Scophthalmus</taxon>
    </lineage>
</organism>
<keyword evidence="9" id="KW-1133">Transmembrane helix</keyword>
<keyword evidence="6" id="KW-1003">Cell membrane</keyword>
<feature type="region of interest" description="Disordered" evidence="14">
    <location>
        <begin position="77"/>
        <end position="132"/>
    </location>
</feature>
<proteinExistence type="inferred from homology"/>
<keyword evidence="11" id="KW-0472">Membrane</keyword>
<keyword evidence="7" id="KW-0812">Transmembrane</keyword>
<reference evidence="16" key="2">
    <citation type="submission" date="2025-08" db="UniProtKB">
        <authorList>
            <consortium name="Ensembl"/>
        </authorList>
    </citation>
    <scope>IDENTIFICATION</scope>
</reference>
<name>A0A8D3A113_SCOMX</name>
<evidence type="ECO:0000256" key="1">
    <source>
        <dbReference type="ARBA" id="ARBA00003856"/>
    </source>
</evidence>
<evidence type="ECO:0000256" key="8">
    <source>
        <dbReference type="ARBA" id="ARBA00022729"/>
    </source>
</evidence>
<dbReference type="Pfam" id="PF20266">
    <property type="entry name" value="Mab-21_C"/>
    <property type="match status" value="1"/>
</dbReference>